<reference evidence="9 10" key="1">
    <citation type="journal article" date="2019" name="Nat. Microbiol.">
        <title>Wide diversity of methane and short-chain alkane metabolisms in uncultured archaea.</title>
        <authorList>
            <person name="Borrel G."/>
            <person name="Adam P.S."/>
            <person name="McKay L.J."/>
            <person name="Chen L.X."/>
            <person name="Sierra-Garcia I.N."/>
            <person name="Sieber C.M."/>
            <person name="Letourneur Q."/>
            <person name="Ghozlane A."/>
            <person name="Andersen G.L."/>
            <person name="Li W.J."/>
            <person name="Hallam S.J."/>
            <person name="Muyzer G."/>
            <person name="de Oliveira V.M."/>
            <person name="Inskeep W.P."/>
            <person name="Banfield J.F."/>
            <person name="Gribaldo S."/>
        </authorList>
    </citation>
    <scope>NUCLEOTIDE SEQUENCE [LARGE SCALE GENOMIC DNA]</scope>
    <source>
        <strain evidence="9">NM1b</strain>
    </source>
</reference>
<dbReference type="InterPro" id="IPR019127">
    <property type="entry name" value="Exosortase"/>
</dbReference>
<keyword evidence="7 8" id="KW-0472">Membrane</keyword>
<feature type="non-terminal residue" evidence="9">
    <location>
        <position position="228"/>
    </location>
</feature>
<dbReference type="NCBIfam" id="TIGR04178">
    <property type="entry name" value="exo_archaeo"/>
    <property type="match status" value="1"/>
</dbReference>
<dbReference type="GO" id="GO:0008233">
    <property type="term" value="F:peptidase activity"/>
    <property type="evidence" value="ECO:0007669"/>
    <property type="project" value="UniProtKB-KW"/>
</dbReference>
<dbReference type="GO" id="GO:0005886">
    <property type="term" value="C:plasma membrane"/>
    <property type="evidence" value="ECO:0007669"/>
    <property type="project" value="UniProtKB-SubCell"/>
</dbReference>
<gene>
    <name evidence="9" type="primary">artA</name>
    <name evidence="9" type="ORF">EF807_02740</name>
</gene>
<evidence type="ECO:0000256" key="6">
    <source>
        <dbReference type="ARBA" id="ARBA00022989"/>
    </source>
</evidence>
<feature type="transmembrane region" description="Helical" evidence="8">
    <location>
        <begin position="168"/>
        <end position="189"/>
    </location>
</feature>
<keyword evidence="2" id="KW-1003">Cell membrane</keyword>
<comment type="caution">
    <text evidence="9">The sequence shown here is derived from an EMBL/GenBank/DDBJ whole genome shotgun (WGS) entry which is preliminary data.</text>
</comment>
<dbReference type="NCBIfam" id="TIGR04125">
    <property type="entry name" value="exosort_PGF_TRM"/>
    <property type="match status" value="1"/>
</dbReference>
<evidence type="ECO:0000256" key="2">
    <source>
        <dbReference type="ARBA" id="ARBA00022475"/>
    </source>
</evidence>
<accession>A0A520KXL5</accession>
<dbReference type="InterPro" id="IPR026392">
    <property type="entry name" value="Exo/Archaeosortase_dom"/>
</dbReference>
<sequence length="228" mass="26129">MNIIWVVLIFFIVSFISPGERCNKIFDFVQRKWNIFAWLERLKISRWYKISSVGWLLFSVYWFSLLSEYFEGDDYVNVVLTVLVGFLCILIAIRIIGDDKEGLWKSLTMWVTISGLIYLPFSEIPVLKDTLISIVTNQTVSLLELFGVHTQLVSATNTILLNGLSVEIVLGCTAIESMAFFAGLIFCVNAPLKRKLLAFIFVPIIYIANLFRNSFVIYAYGNQLFQFG</sequence>
<organism evidence="9 10">
    <name type="scientific">Candidatus Methanolliviera hydrocarbonicum</name>
    <dbReference type="NCBI Taxonomy" id="2491085"/>
    <lineage>
        <taxon>Archaea</taxon>
        <taxon>Methanobacteriati</taxon>
        <taxon>Methanobacteriota</taxon>
        <taxon>Candidatus Methanoliparia</taxon>
        <taxon>Candidatus Methanoliparales</taxon>
        <taxon>Candidatus Methanollivieraceae</taxon>
        <taxon>Candidatus Methanolliviera</taxon>
    </lineage>
</organism>
<proteinExistence type="predicted"/>
<comment type="subcellular location">
    <subcellularLocation>
        <location evidence="1">Cell membrane</location>
        <topology evidence="1">Multi-pass membrane protein</topology>
    </subcellularLocation>
</comment>
<keyword evidence="4 8" id="KW-0812">Transmembrane</keyword>
<feature type="transmembrane region" description="Helical" evidence="8">
    <location>
        <begin position="102"/>
        <end position="119"/>
    </location>
</feature>
<dbReference type="EC" id="3.4.22.-" evidence="9"/>
<protein>
    <submittedName>
        <fullName evidence="9">Archaeosortase A</fullName>
        <ecNumber evidence="9">3.4.22.-</ecNumber>
    </submittedName>
</protein>
<evidence type="ECO:0000256" key="1">
    <source>
        <dbReference type="ARBA" id="ARBA00004651"/>
    </source>
</evidence>
<dbReference type="InterPro" id="IPR014522">
    <property type="entry name" value="ArtA"/>
</dbReference>
<name>A0A520KXL5_9EURY</name>
<dbReference type="AlphaFoldDB" id="A0A520KXL5"/>
<evidence type="ECO:0000256" key="4">
    <source>
        <dbReference type="ARBA" id="ARBA00022692"/>
    </source>
</evidence>
<dbReference type="Proteomes" id="UP000320766">
    <property type="component" value="Unassembled WGS sequence"/>
</dbReference>
<dbReference type="EMBL" id="RXIL01000050">
    <property type="protein sequence ID" value="RZN70792.1"/>
    <property type="molecule type" value="Genomic_DNA"/>
</dbReference>
<keyword evidence="3" id="KW-0645">Protease</keyword>
<evidence type="ECO:0000256" key="3">
    <source>
        <dbReference type="ARBA" id="ARBA00022670"/>
    </source>
</evidence>
<feature type="transmembrane region" description="Helical" evidence="8">
    <location>
        <begin position="46"/>
        <end position="63"/>
    </location>
</feature>
<keyword evidence="5 9" id="KW-0378">Hydrolase</keyword>
<evidence type="ECO:0000256" key="5">
    <source>
        <dbReference type="ARBA" id="ARBA00022801"/>
    </source>
</evidence>
<evidence type="ECO:0000313" key="10">
    <source>
        <dbReference type="Proteomes" id="UP000320766"/>
    </source>
</evidence>
<evidence type="ECO:0000256" key="7">
    <source>
        <dbReference type="ARBA" id="ARBA00023136"/>
    </source>
</evidence>
<feature type="transmembrane region" description="Helical" evidence="8">
    <location>
        <begin position="196"/>
        <end position="220"/>
    </location>
</feature>
<feature type="transmembrane region" description="Helical" evidence="8">
    <location>
        <begin position="131"/>
        <end position="148"/>
    </location>
</feature>
<feature type="transmembrane region" description="Helical" evidence="8">
    <location>
        <begin position="75"/>
        <end position="96"/>
    </location>
</feature>
<dbReference type="Pfam" id="PF09721">
    <property type="entry name" value="Exosortase_EpsH"/>
    <property type="match status" value="1"/>
</dbReference>
<keyword evidence="6 8" id="KW-1133">Transmembrane helix</keyword>
<dbReference type="GO" id="GO:0006508">
    <property type="term" value="P:proteolysis"/>
    <property type="evidence" value="ECO:0007669"/>
    <property type="project" value="UniProtKB-KW"/>
</dbReference>
<evidence type="ECO:0000313" key="9">
    <source>
        <dbReference type="EMBL" id="RZN70792.1"/>
    </source>
</evidence>
<evidence type="ECO:0000256" key="8">
    <source>
        <dbReference type="SAM" id="Phobius"/>
    </source>
</evidence>